<dbReference type="InterPro" id="IPR017970">
    <property type="entry name" value="Homeobox_CS"/>
</dbReference>
<evidence type="ECO:0000256" key="9">
    <source>
        <dbReference type="RuleBase" id="RU000682"/>
    </source>
</evidence>
<dbReference type="Pfam" id="PF00046">
    <property type="entry name" value="Homeodomain"/>
    <property type="match status" value="1"/>
</dbReference>
<evidence type="ECO:0000259" key="12">
    <source>
        <dbReference type="PROSITE" id="PS50071"/>
    </source>
</evidence>
<dbReference type="CDD" id="cd00086">
    <property type="entry name" value="homeodomain"/>
    <property type="match status" value="1"/>
</dbReference>
<evidence type="ECO:0000256" key="10">
    <source>
        <dbReference type="SAM" id="Coils"/>
    </source>
</evidence>
<gene>
    <name evidence="13" type="ORF">FSB_LOCUS31657</name>
</gene>
<protein>
    <recommendedName>
        <fullName evidence="12">Homeobox domain-containing protein</fullName>
    </recommendedName>
</protein>
<dbReference type="GO" id="GO:0005634">
    <property type="term" value="C:nucleus"/>
    <property type="evidence" value="ECO:0007669"/>
    <property type="project" value="UniProtKB-SubCell"/>
</dbReference>
<dbReference type="PROSITE" id="PS50071">
    <property type="entry name" value="HOMEOBOX_2"/>
    <property type="match status" value="1"/>
</dbReference>
<feature type="compositionally biased region" description="Low complexity" evidence="11">
    <location>
        <begin position="112"/>
        <end position="125"/>
    </location>
</feature>
<dbReference type="EMBL" id="OIVN01002447">
    <property type="protein sequence ID" value="SPD03775.1"/>
    <property type="molecule type" value="Genomic_DNA"/>
</dbReference>
<dbReference type="PROSITE" id="PS00027">
    <property type="entry name" value="HOMEOBOX_1"/>
    <property type="match status" value="1"/>
</dbReference>
<evidence type="ECO:0000256" key="4">
    <source>
        <dbReference type="ARBA" id="ARBA00023125"/>
    </source>
</evidence>
<comment type="similarity">
    <text evidence="2">Belongs to the HD-ZIP homeobox family. Class II subfamily.</text>
</comment>
<dbReference type="SMART" id="SM00340">
    <property type="entry name" value="HALZ"/>
    <property type="match status" value="1"/>
</dbReference>
<evidence type="ECO:0000256" key="7">
    <source>
        <dbReference type="ARBA" id="ARBA00023242"/>
    </source>
</evidence>
<name>A0A2N9GW23_FAGSY</name>
<accession>A0A2N9GW23</accession>
<dbReference type="Gene3D" id="1.10.10.60">
    <property type="entry name" value="Homeodomain-like"/>
    <property type="match status" value="1"/>
</dbReference>
<reference evidence="13" key="1">
    <citation type="submission" date="2018-02" db="EMBL/GenBank/DDBJ databases">
        <authorList>
            <person name="Cohen D.B."/>
            <person name="Kent A.D."/>
        </authorList>
    </citation>
    <scope>NUCLEOTIDE SEQUENCE</scope>
</reference>
<dbReference type="Pfam" id="PF02183">
    <property type="entry name" value="HALZ"/>
    <property type="match status" value="1"/>
</dbReference>
<feature type="DNA-binding region" description="Homeobox" evidence="8">
    <location>
        <begin position="160"/>
        <end position="219"/>
    </location>
</feature>
<organism evidence="13">
    <name type="scientific">Fagus sylvatica</name>
    <name type="common">Beechnut</name>
    <dbReference type="NCBI Taxonomy" id="28930"/>
    <lineage>
        <taxon>Eukaryota</taxon>
        <taxon>Viridiplantae</taxon>
        <taxon>Streptophyta</taxon>
        <taxon>Embryophyta</taxon>
        <taxon>Tracheophyta</taxon>
        <taxon>Spermatophyta</taxon>
        <taxon>Magnoliopsida</taxon>
        <taxon>eudicotyledons</taxon>
        <taxon>Gunneridae</taxon>
        <taxon>Pentapetalae</taxon>
        <taxon>rosids</taxon>
        <taxon>fabids</taxon>
        <taxon>Fagales</taxon>
        <taxon>Fagaceae</taxon>
        <taxon>Fagus</taxon>
    </lineage>
</organism>
<keyword evidence="5 8" id="KW-0371">Homeobox</keyword>
<feature type="region of interest" description="Disordered" evidence="11">
    <location>
        <begin position="17"/>
        <end position="55"/>
    </location>
</feature>
<dbReference type="AlphaFoldDB" id="A0A2N9GW23"/>
<keyword evidence="6" id="KW-0804">Transcription</keyword>
<keyword evidence="4 8" id="KW-0238">DNA-binding</keyword>
<evidence type="ECO:0000256" key="11">
    <source>
        <dbReference type="SAM" id="MobiDB-lite"/>
    </source>
</evidence>
<sequence>MGLDDVCNAGLALALGSQNKPENHGHHHLQQPDDDQEKKTNKRKKEKEKEKEMFSLKYDHLFPSLTLGPSDETTNYTYGQLATTTKKDVEAGKVVLLCGGDQSVDLHNKQTSSLSAASSFSNSSSIKRERDQSGGDHDDHEEVEVEKVSSRVSDEDEEGSPRKKLRLTKEQSAILEDSFKAHATLNPNQKQELAKRLNLRPRQVEVWFQNRRARTKLKQTEVDCELLKKCCEKLTDENKRLQKELQELKSLKLAAPFYMQLPAATLTMCPSCERICNGGDGSSTSPFTIGPPKPHFYNPFTHPSAAC</sequence>
<dbReference type="SUPFAM" id="SSF46689">
    <property type="entry name" value="Homeodomain-like"/>
    <property type="match status" value="1"/>
</dbReference>
<evidence type="ECO:0000256" key="8">
    <source>
        <dbReference type="PROSITE-ProRule" id="PRU00108"/>
    </source>
</evidence>
<feature type="domain" description="Homeobox" evidence="12">
    <location>
        <begin position="158"/>
        <end position="218"/>
    </location>
</feature>
<dbReference type="InterPro" id="IPR001356">
    <property type="entry name" value="HD"/>
</dbReference>
<comment type="subcellular location">
    <subcellularLocation>
        <location evidence="1 8 9">Nucleus</location>
    </subcellularLocation>
</comment>
<feature type="region of interest" description="Disordered" evidence="11">
    <location>
        <begin position="109"/>
        <end position="168"/>
    </location>
</feature>
<dbReference type="GO" id="GO:0000981">
    <property type="term" value="F:DNA-binding transcription factor activity, RNA polymerase II-specific"/>
    <property type="evidence" value="ECO:0007669"/>
    <property type="project" value="InterPro"/>
</dbReference>
<dbReference type="InterPro" id="IPR003106">
    <property type="entry name" value="Leu_zip_homeo"/>
</dbReference>
<dbReference type="PANTHER" id="PTHR45714:SF24">
    <property type="entry name" value="HOMEOBOX DOMAIN-CONTAINING PROTEIN"/>
    <property type="match status" value="1"/>
</dbReference>
<feature type="coiled-coil region" evidence="10">
    <location>
        <begin position="217"/>
        <end position="254"/>
    </location>
</feature>
<evidence type="ECO:0000256" key="2">
    <source>
        <dbReference type="ARBA" id="ARBA00006074"/>
    </source>
</evidence>
<dbReference type="FunFam" id="1.10.10.60:FF:000577">
    <property type="entry name" value="Homeobox-leucine zipper protein 18"/>
    <property type="match status" value="1"/>
</dbReference>
<proteinExistence type="inferred from homology"/>
<feature type="compositionally biased region" description="Basic and acidic residues" evidence="11">
    <location>
        <begin position="126"/>
        <end position="153"/>
    </location>
</feature>
<dbReference type="PANTHER" id="PTHR45714">
    <property type="entry name" value="HOMEOBOX-LEUCINE ZIPPER PROTEIN HAT14"/>
    <property type="match status" value="1"/>
</dbReference>
<evidence type="ECO:0000256" key="6">
    <source>
        <dbReference type="ARBA" id="ARBA00023163"/>
    </source>
</evidence>
<dbReference type="InterPro" id="IPR050762">
    <property type="entry name" value="HD-ZIP_Homeobox_LZ_Class_II"/>
</dbReference>
<dbReference type="SMART" id="SM00389">
    <property type="entry name" value="HOX"/>
    <property type="match status" value="1"/>
</dbReference>
<evidence type="ECO:0000313" key="13">
    <source>
        <dbReference type="EMBL" id="SPD03775.1"/>
    </source>
</evidence>
<keyword evidence="7 8" id="KW-0539">Nucleus</keyword>
<evidence type="ECO:0000256" key="3">
    <source>
        <dbReference type="ARBA" id="ARBA00023015"/>
    </source>
</evidence>
<dbReference type="InterPro" id="IPR009057">
    <property type="entry name" value="Homeodomain-like_sf"/>
</dbReference>
<evidence type="ECO:0000256" key="1">
    <source>
        <dbReference type="ARBA" id="ARBA00004123"/>
    </source>
</evidence>
<keyword evidence="3" id="KW-0805">Transcription regulation</keyword>
<dbReference type="GO" id="GO:0043565">
    <property type="term" value="F:sequence-specific DNA binding"/>
    <property type="evidence" value="ECO:0007669"/>
    <property type="project" value="InterPro"/>
</dbReference>
<evidence type="ECO:0000256" key="5">
    <source>
        <dbReference type="ARBA" id="ARBA00023155"/>
    </source>
</evidence>
<keyword evidence="10" id="KW-0175">Coiled coil</keyword>